<keyword evidence="2" id="KW-0472">Membrane</keyword>
<dbReference type="AlphaFoldDB" id="R4XGJ9"/>
<feature type="transmembrane region" description="Helical" evidence="2">
    <location>
        <begin position="57"/>
        <end position="74"/>
    </location>
</feature>
<feature type="compositionally biased region" description="Low complexity" evidence="1">
    <location>
        <begin position="218"/>
        <end position="239"/>
    </location>
</feature>
<name>R4XGJ9_TAPDE</name>
<feature type="compositionally biased region" description="Polar residues" evidence="1">
    <location>
        <begin position="208"/>
        <end position="217"/>
    </location>
</feature>
<dbReference type="OrthoDB" id="10540586at2759"/>
<proteinExistence type="predicted"/>
<feature type="compositionally biased region" description="Polar residues" evidence="1">
    <location>
        <begin position="345"/>
        <end position="360"/>
    </location>
</feature>
<dbReference type="STRING" id="1097556.R4XGJ9"/>
<comment type="caution">
    <text evidence="3">The sequence shown here is derived from an EMBL/GenBank/DDBJ whole genome shotgun (WGS) entry which is preliminary data.</text>
</comment>
<dbReference type="Gene3D" id="6.10.140.100">
    <property type="match status" value="1"/>
</dbReference>
<dbReference type="Proteomes" id="UP000013776">
    <property type="component" value="Unassembled WGS sequence"/>
</dbReference>
<organism evidence="3 4">
    <name type="scientific">Taphrina deformans (strain PYCC 5710 / ATCC 11124 / CBS 356.35 / IMI 108563 / JCM 9778 / NBRC 8474)</name>
    <name type="common">Peach leaf curl fungus</name>
    <name type="synonym">Lalaria deformans</name>
    <dbReference type="NCBI Taxonomy" id="1097556"/>
    <lineage>
        <taxon>Eukaryota</taxon>
        <taxon>Fungi</taxon>
        <taxon>Dikarya</taxon>
        <taxon>Ascomycota</taxon>
        <taxon>Taphrinomycotina</taxon>
        <taxon>Taphrinomycetes</taxon>
        <taxon>Taphrinales</taxon>
        <taxon>Taphrinaceae</taxon>
        <taxon>Taphrina</taxon>
    </lineage>
</organism>
<feature type="transmembrane region" description="Helical" evidence="2">
    <location>
        <begin position="12"/>
        <end position="45"/>
    </location>
</feature>
<keyword evidence="4" id="KW-1185">Reference proteome</keyword>
<feature type="region of interest" description="Disordered" evidence="1">
    <location>
        <begin position="316"/>
        <end position="365"/>
    </location>
</feature>
<evidence type="ECO:0000256" key="1">
    <source>
        <dbReference type="SAM" id="MobiDB-lite"/>
    </source>
</evidence>
<accession>R4XGJ9</accession>
<feature type="region of interest" description="Disordered" evidence="1">
    <location>
        <begin position="201"/>
        <end position="291"/>
    </location>
</feature>
<evidence type="ECO:0000313" key="3">
    <source>
        <dbReference type="EMBL" id="CCG82494.1"/>
    </source>
</evidence>
<evidence type="ECO:0000256" key="2">
    <source>
        <dbReference type="SAM" id="Phobius"/>
    </source>
</evidence>
<evidence type="ECO:0000313" key="4">
    <source>
        <dbReference type="Proteomes" id="UP000013776"/>
    </source>
</evidence>
<dbReference type="InterPro" id="IPR003903">
    <property type="entry name" value="UIM_dom"/>
</dbReference>
<gene>
    <name evidence="3" type="ORF">TAPDE_002509</name>
</gene>
<reference evidence="3 4" key="1">
    <citation type="journal article" date="2013" name="MBio">
        <title>Genome sequencing of the plant pathogen Taphrina deformans, the causal agent of peach leaf curl.</title>
        <authorList>
            <person name="Cisse O.H."/>
            <person name="Almeida J.M.G.C.F."/>
            <person name="Fonseca A."/>
            <person name="Kumar A.A."/>
            <person name="Salojaervi J."/>
            <person name="Overmyer K."/>
            <person name="Hauser P.M."/>
            <person name="Pagni M."/>
        </authorList>
    </citation>
    <scope>NUCLEOTIDE SEQUENCE [LARGE SCALE GENOMIC DNA]</scope>
    <source>
        <strain evidence="4">PYCC 5710 / ATCC 11124 / CBS 356.35 / IMI 108563 / JCM 9778 / NBRC 8474</strain>
    </source>
</reference>
<keyword evidence="2" id="KW-1133">Transmembrane helix</keyword>
<dbReference type="EMBL" id="CAHR02000087">
    <property type="protein sequence ID" value="CCG82494.1"/>
    <property type="molecule type" value="Genomic_DNA"/>
</dbReference>
<protein>
    <submittedName>
        <fullName evidence="3">Uncharacterized protein</fullName>
    </submittedName>
</protein>
<sequence>MSNNVDLSDSSRALILAAVGLVYLYFTLSFRCLGAGLPVLIGLSLHWLMEHPALLKQTRSLLAAFVFTNFTYWISSTSYILYPICASFIWSTILGISCYRFEVFRKPLATVNQFGARKVQEFENKVNNFRWPILDFDGKGILAFTGSTLDLSQMTFIISGIDFSFEVDQHTKIIARVETLGLRLARDVTVKEIYLNVRGDGTPPSEAKSFSTPVRTNTSASVASRTSVETSVSSTSVGSDHGSPLRKLPPLPPVTSDSPHLLGLRSNTATSTSTPPPLPPRLPPRKSSNASVSALPINDYEDTDEEADFKRAVEASLADHPVSTSTTTKADHNPDHILATDPEVGSTTNASPSRTASDSSFFHVGDDTEDAGLRAALDESAIHHSSSIEDPDHNDFDMKAAIAASLEDQTAYHKKNMRERRIRLSELLAKIPWWLKITPGALVTRLILSPIIWLHPITVSSVAGTGTGKRITNLLETSGLKKAHPNQEIFKLIRKVFLWLESGDVSLVLNDITVRPHIPLSADHDVRIDVRAAEPTAYRNSNGTEEILAKIHAISASLSIPIFLLPNHEQFIPTSPRSSIPFSILLSMPGVFNRELLTIGAAFAKATTMMDLRHTAQSRPSPAFPSLHRASGGTSQFSFKSLGLAVKQAAGDLAKQKGVEWGVRDAEIAKWTAKLARLMSLVKVDVGGQGEIPVDLYKLRRAATSRRTKNEQE</sequence>
<dbReference type="Pfam" id="PF02809">
    <property type="entry name" value="UIM"/>
    <property type="match status" value="2"/>
</dbReference>
<keyword evidence="2" id="KW-0812">Transmembrane</keyword>